<dbReference type="PROSITE" id="PS50041">
    <property type="entry name" value="C_TYPE_LECTIN_2"/>
    <property type="match status" value="1"/>
</dbReference>
<keyword evidence="3" id="KW-0964">Secreted</keyword>
<dbReference type="SMART" id="SM00179">
    <property type="entry name" value="EGF_CA"/>
    <property type="match status" value="4"/>
</dbReference>
<dbReference type="GO" id="GO:0030855">
    <property type="term" value="P:epithelial cell differentiation"/>
    <property type="evidence" value="ECO:0007669"/>
    <property type="project" value="UniProtKB-ARBA"/>
</dbReference>
<reference evidence="18" key="2">
    <citation type="submission" date="2025-08" db="UniProtKB">
        <authorList>
            <consortium name="Ensembl"/>
        </authorList>
    </citation>
    <scope>IDENTIFICATION</scope>
</reference>
<dbReference type="PROSITE" id="PS00010">
    <property type="entry name" value="ASX_HYDROXYL"/>
    <property type="match status" value="3"/>
</dbReference>
<dbReference type="GO" id="GO:0005509">
    <property type="term" value="F:calcium ion binding"/>
    <property type="evidence" value="ECO:0007669"/>
    <property type="project" value="InterPro"/>
</dbReference>
<dbReference type="InterPro" id="IPR009030">
    <property type="entry name" value="Growth_fac_rcpt_cys_sf"/>
</dbReference>
<dbReference type="InterPro" id="IPR000742">
    <property type="entry name" value="EGF"/>
</dbReference>
<keyword evidence="8" id="KW-0430">Lectin</keyword>
<dbReference type="InterPro" id="IPR026823">
    <property type="entry name" value="cEGF"/>
</dbReference>
<dbReference type="Proteomes" id="UP000472271">
    <property type="component" value="Chromosome 22"/>
</dbReference>
<evidence type="ECO:0000256" key="11">
    <source>
        <dbReference type="ARBA" id="ARBA00023136"/>
    </source>
</evidence>
<evidence type="ECO:0000256" key="15">
    <source>
        <dbReference type="SAM" id="SignalP"/>
    </source>
</evidence>
<dbReference type="CDD" id="cd00054">
    <property type="entry name" value="EGF_CA"/>
    <property type="match status" value="2"/>
</dbReference>
<dbReference type="Pfam" id="PF14670">
    <property type="entry name" value="FXa_inhibition"/>
    <property type="match status" value="1"/>
</dbReference>
<dbReference type="PRINTS" id="PR00907">
    <property type="entry name" value="THRMBOMODULN"/>
</dbReference>
<dbReference type="InterPro" id="IPR000152">
    <property type="entry name" value="EGF-type_Asp/Asn_hydroxyl_site"/>
</dbReference>
<dbReference type="FunFam" id="2.10.25.10:FF:000038">
    <property type="entry name" value="Fibrillin 2"/>
    <property type="match status" value="1"/>
</dbReference>
<keyword evidence="11" id="KW-0472">Membrane</keyword>
<keyword evidence="6" id="KW-0812">Transmembrane</keyword>
<keyword evidence="9" id="KW-0677">Repeat</keyword>
<dbReference type="PROSITE" id="PS01187">
    <property type="entry name" value="EGF_CA"/>
    <property type="match status" value="1"/>
</dbReference>
<dbReference type="InterPro" id="IPR051505">
    <property type="entry name" value="C-type_lectin_domain"/>
</dbReference>
<reference evidence="18" key="1">
    <citation type="submission" date="2019-06" db="EMBL/GenBank/DDBJ databases">
        <authorList>
            <consortium name="Wellcome Sanger Institute Data Sharing"/>
        </authorList>
    </citation>
    <scope>NUCLEOTIDE SEQUENCE [LARGE SCALE GENOMIC DNA]</scope>
</reference>
<comment type="caution">
    <text evidence="14">Lacks conserved residue(s) required for the propagation of feature annotation.</text>
</comment>
<feature type="signal peptide" evidence="15">
    <location>
        <begin position="1"/>
        <end position="19"/>
    </location>
</feature>
<dbReference type="GO" id="GO:0016020">
    <property type="term" value="C:membrane"/>
    <property type="evidence" value="ECO:0007669"/>
    <property type="project" value="UniProtKB-SubCell"/>
</dbReference>
<evidence type="ECO:0000313" key="18">
    <source>
        <dbReference type="Ensembl" id="ENSSORP00005048008.1"/>
    </source>
</evidence>
<reference evidence="18" key="3">
    <citation type="submission" date="2025-09" db="UniProtKB">
        <authorList>
            <consortium name="Ensembl"/>
        </authorList>
    </citation>
    <scope>IDENTIFICATION</scope>
</reference>
<evidence type="ECO:0000256" key="2">
    <source>
        <dbReference type="ARBA" id="ARBA00004613"/>
    </source>
</evidence>
<dbReference type="SUPFAM" id="SSF56436">
    <property type="entry name" value="C-type lectin-like"/>
    <property type="match status" value="1"/>
</dbReference>
<dbReference type="SMART" id="SM00034">
    <property type="entry name" value="CLECT"/>
    <property type="match status" value="1"/>
</dbReference>
<evidence type="ECO:0000313" key="19">
    <source>
        <dbReference type="Proteomes" id="UP000472271"/>
    </source>
</evidence>
<dbReference type="InterPro" id="IPR018097">
    <property type="entry name" value="EGF_Ca-bd_CS"/>
</dbReference>
<evidence type="ECO:0000256" key="10">
    <source>
        <dbReference type="ARBA" id="ARBA00022989"/>
    </source>
</evidence>
<comment type="subcellular location">
    <subcellularLocation>
        <location evidence="1">Membrane</location>
        <topology evidence="1">Single-pass type I membrane protein</topology>
    </subcellularLocation>
    <subcellularLocation>
        <location evidence="2">Secreted</location>
    </subcellularLocation>
</comment>
<evidence type="ECO:0000256" key="14">
    <source>
        <dbReference type="PROSITE-ProRule" id="PRU00076"/>
    </source>
</evidence>
<protein>
    <recommendedName>
        <fullName evidence="20">Thrombomodulin</fullName>
    </recommendedName>
</protein>
<evidence type="ECO:0000256" key="5">
    <source>
        <dbReference type="ARBA" id="ARBA00022553"/>
    </source>
</evidence>
<keyword evidence="19" id="KW-1185">Reference proteome</keyword>
<dbReference type="GO" id="GO:0030246">
    <property type="term" value="F:carbohydrate binding"/>
    <property type="evidence" value="ECO:0007669"/>
    <property type="project" value="UniProtKB-KW"/>
</dbReference>
<feature type="disulfide bond" evidence="14">
    <location>
        <begin position="294"/>
        <end position="304"/>
    </location>
</feature>
<sequence>MSLIFLLMLINSLESLSGAETETRALLTQFEKARRSCEEDGGYLMTLRDRGEEDALRALVSQIQTGQEEPLKLWIGLKLHRGECVIADAALRGFKWISGEEDSLYSNWGKDPADTCTERCVSVTYTSTGDNLLKWFYFKGMCKALALSGHGQITYTPPFSREPQRNGMKLFPLGTYALISCGNEEPHYSLCMNIDGAYRWNKPGPFCSAGKQNCAISNGGCEHVCRQDADEVSCLCKDDYDLDEDGFSCTIRNACSRDTCEHLCVITESGYSCRCPHGFKLDTNQRTCSDIDECQSQVCGNSACVNTEGSYRCACAEGYEMTAGKCSDVDECARSRCQHFCMNSIGSFSCYCHEGFTLSENGHSCVDINECSSNPCQYKCVNTDGSFRCKCPRGFYLNGTACSPRVTPAVSSRDPEDIQENFTESLSGSTVELQHQSPHTDAPLIISHWSQNMLIPLVNSKFIV</sequence>
<feature type="domain" description="EGF-like" evidence="16">
    <location>
        <begin position="290"/>
        <end position="327"/>
    </location>
</feature>
<evidence type="ECO:0000256" key="1">
    <source>
        <dbReference type="ARBA" id="ARBA00004479"/>
    </source>
</evidence>
<dbReference type="InterPro" id="IPR001304">
    <property type="entry name" value="C-type_lectin-like"/>
</dbReference>
<name>A0A673C6Y0_9TELE</name>
<evidence type="ECO:0000256" key="4">
    <source>
        <dbReference type="ARBA" id="ARBA00022536"/>
    </source>
</evidence>
<dbReference type="PANTHER" id="PTHR14789">
    <property type="entry name" value="CHONDROLECTIN VARIANT CHODLFDELTAE"/>
    <property type="match status" value="1"/>
</dbReference>
<dbReference type="InterPro" id="IPR001881">
    <property type="entry name" value="EGF-like_Ca-bd_dom"/>
</dbReference>
<dbReference type="InterPro" id="IPR016187">
    <property type="entry name" value="CTDL_fold"/>
</dbReference>
<dbReference type="GO" id="GO:0005576">
    <property type="term" value="C:extracellular region"/>
    <property type="evidence" value="ECO:0007669"/>
    <property type="project" value="UniProtKB-SubCell"/>
</dbReference>
<evidence type="ECO:0008006" key="20">
    <source>
        <dbReference type="Google" id="ProtNLM"/>
    </source>
</evidence>
<organism evidence="18 19">
    <name type="scientific">Sphaeramia orbicularis</name>
    <name type="common">orbiculate cardinalfish</name>
    <dbReference type="NCBI Taxonomy" id="375764"/>
    <lineage>
        <taxon>Eukaryota</taxon>
        <taxon>Metazoa</taxon>
        <taxon>Chordata</taxon>
        <taxon>Craniata</taxon>
        <taxon>Vertebrata</taxon>
        <taxon>Euteleostomi</taxon>
        <taxon>Actinopterygii</taxon>
        <taxon>Neopterygii</taxon>
        <taxon>Teleostei</taxon>
        <taxon>Neoteleostei</taxon>
        <taxon>Acanthomorphata</taxon>
        <taxon>Gobiaria</taxon>
        <taxon>Kurtiformes</taxon>
        <taxon>Apogonoidei</taxon>
        <taxon>Apogonidae</taxon>
        <taxon>Apogoninae</taxon>
        <taxon>Sphaeramia</taxon>
    </lineage>
</organism>
<dbReference type="Pfam" id="PF12662">
    <property type="entry name" value="cEGF"/>
    <property type="match status" value="2"/>
</dbReference>
<dbReference type="Ensembl" id="ENSSORT00005049194.1">
    <property type="protein sequence ID" value="ENSSORP00005048008.1"/>
    <property type="gene ID" value="ENSSORG00005021918.1"/>
</dbReference>
<dbReference type="FunFam" id="2.10.25.10:FF:000240">
    <property type="entry name" value="Vitamin K-dependent protein S"/>
    <property type="match status" value="1"/>
</dbReference>
<dbReference type="PROSITE" id="PS50026">
    <property type="entry name" value="EGF_3"/>
    <property type="match status" value="3"/>
</dbReference>
<dbReference type="InParanoid" id="A0A673C6Y0"/>
<proteinExistence type="predicted"/>
<keyword evidence="10" id="KW-1133">Transmembrane helix</keyword>
<keyword evidence="4 14" id="KW-0245">EGF-like domain</keyword>
<dbReference type="AlphaFoldDB" id="A0A673C6Y0"/>
<dbReference type="Gene3D" id="2.10.25.10">
    <property type="entry name" value="Laminin"/>
    <property type="match status" value="5"/>
</dbReference>
<keyword evidence="7 15" id="KW-0732">Signal</keyword>
<feature type="domain" description="C-type lectin" evidence="17">
    <location>
        <begin position="30"/>
        <end position="135"/>
    </location>
</feature>
<keyword evidence="5" id="KW-0597">Phosphoprotein</keyword>
<evidence type="ECO:0000256" key="3">
    <source>
        <dbReference type="ARBA" id="ARBA00022525"/>
    </source>
</evidence>
<dbReference type="Gene3D" id="3.10.100.10">
    <property type="entry name" value="Mannose-Binding Protein A, subunit A"/>
    <property type="match status" value="1"/>
</dbReference>
<evidence type="ECO:0000259" key="17">
    <source>
        <dbReference type="PROSITE" id="PS50041"/>
    </source>
</evidence>
<evidence type="ECO:0000256" key="8">
    <source>
        <dbReference type="ARBA" id="ARBA00022734"/>
    </source>
</evidence>
<evidence type="ECO:0000256" key="13">
    <source>
        <dbReference type="ARBA" id="ARBA00023180"/>
    </source>
</evidence>
<feature type="domain" description="EGF-like" evidence="16">
    <location>
        <begin position="328"/>
        <end position="366"/>
    </location>
</feature>
<accession>A0A673C6Y0</accession>
<dbReference type="FunFam" id="2.10.25.10:FF:000014">
    <property type="entry name" value="Latent-transforming growth factor beta-binding protein 3"/>
    <property type="match status" value="1"/>
</dbReference>
<keyword evidence="13" id="KW-0325">Glycoprotein</keyword>
<evidence type="ECO:0000256" key="12">
    <source>
        <dbReference type="ARBA" id="ARBA00023157"/>
    </source>
</evidence>
<evidence type="ECO:0000256" key="7">
    <source>
        <dbReference type="ARBA" id="ARBA00022729"/>
    </source>
</evidence>
<evidence type="ECO:0000259" key="16">
    <source>
        <dbReference type="PROSITE" id="PS50026"/>
    </source>
</evidence>
<dbReference type="SUPFAM" id="SSF57184">
    <property type="entry name" value="Growth factor receptor domain"/>
    <property type="match status" value="2"/>
</dbReference>
<feature type="domain" description="EGF-like" evidence="16">
    <location>
        <begin position="367"/>
        <end position="403"/>
    </location>
</feature>
<feature type="chain" id="PRO_5025615929" description="Thrombomodulin" evidence="15">
    <location>
        <begin position="20"/>
        <end position="464"/>
    </location>
</feature>
<dbReference type="InterPro" id="IPR016186">
    <property type="entry name" value="C-type_lectin-like/link_sf"/>
</dbReference>
<gene>
    <name evidence="18" type="primary">LOC115413160</name>
</gene>
<keyword evidence="12 14" id="KW-1015">Disulfide bond</keyword>
<dbReference type="PROSITE" id="PS01186">
    <property type="entry name" value="EGF_2"/>
    <property type="match status" value="3"/>
</dbReference>
<evidence type="ECO:0000256" key="6">
    <source>
        <dbReference type="ARBA" id="ARBA00022692"/>
    </source>
</evidence>
<evidence type="ECO:0000256" key="9">
    <source>
        <dbReference type="ARBA" id="ARBA00022737"/>
    </source>
</evidence>
<dbReference type="SMART" id="SM00181">
    <property type="entry name" value="EGF"/>
    <property type="match status" value="5"/>
</dbReference>